<protein>
    <submittedName>
        <fullName evidence="4">Uncharacterized protein</fullName>
    </submittedName>
</protein>
<dbReference type="AlphaFoldDB" id="A0A8J2STR0"/>
<evidence type="ECO:0000256" key="3">
    <source>
        <dbReference type="PROSITE-ProRule" id="PRU00023"/>
    </source>
</evidence>
<dbReference type="GO" id="GO:0085020">
    <property type="term" value="P:protein K6-linked ubiquitination"/>
    <property type="evidence" value="ECO:0007669"/>
    <property type="project" value="TreeGrafter"/>
</dbReference>
<dbReference type="GO" id="GO:0004842">
    <property type="term" value="F:ubiquitin-protein transferase activity"/>
    <property type="evidence" value="ECO:0007669"/>
    <property type="project" value="TreeGrafter"/>
</dbReference>
<dbReference type="Proteomes" id="UP000789595">
    <property type="component" value="Unassembled WGS sequence"/>
</dbReference>
<dbReference type="PANTHER" id="PTHR24171:SF8">
    <property type="entry name" value="BRCA1-ASSOCIATED RING DOMAIN PROTEIN 1"/>
    <property type="match status" value="1"/>
</dbReference>
<evidence type="ECO:0000313" key="4">
    <source>
        <dbReference type="EMBL" id="CAH0376113.1"/>
    </source>
</evidence>
<dbReference type="PANTHER" id="PTHR24171">
    <property type="entry name" value="ANKYRIN REPEAT DOMAIN-CONTAINING PROTEIN 39-RELATED"/>
    <property type="match status" value="1"/>
</dbReference>
<dbReference type="SMART" id="SM00248">
    <property type="entry name" value="ANK"/>
    <property type="match status" value="4"/>
</dbReference>
<dbReference type="EMBL" id="CAKKNE010000005">
    <property type="protein sequence ID" value="CAH0376113.1"/>
    <property type="molecule type" value="Genomic_DNA"/>
</dbReference>
<evidence type="ECO:0000256" key="1">
    <source>
        <dbReference type="ARBA" id="ARBA00022737"/>
    </source>
</evidence>
<keyword evidence="2 3" id="KW-0040">ANK repeat</keyword>
<feature type="repeat" description="ANK" evidence="3">
    <location>
        <begin position="79"/>
        <end position="114"/>
    </location>
</feature>
<name>A0A8J2STR0_9STRA</name>
<proteinExistence type="predicted"/>
<comment type="caution">
    <text evidence="4">The sequence shown here is derived from an EMBL/GenBank/DDBJ whole genome shotgun (WGS) entry which is preliminary data.</text>
</comment>
<keyword evidence="5" id="KW-1185">Reference proteome</keyword>
<gene>
    <name evidence="4" type="ORF">PECAL_5P06710</name>
</gene>
<dbReference type="PROSITE" id="PS50297">
    <property type="entry name" value="ANK_REP_REGION"/>
    <property type="match status" value="1"/>
</dbReference>
<dbReference type="Gene3D" id="1.25.40.20">
    <property type="entry name" value="Ankyrin repeat-containing domain"/>
    <property type="match status" value="1"/>
</dbReference>
<organism evidence="4 5">
    <name type="scientific">Pelagomonas calceolata</name>
    <dbReference type="NCBI Taxonomy" id="35677"/>
    <lineage>
        <taxon>Eukaryota</taxon>
        <taxon>Sar</taxon>
        <taxon>Stramenopiles</taxon>
        <taxon>Ochrophyta</taxon>
        <taxon>Pelagophyceae</taxon>
        <taxon>Pelagomonadales</taxon>
        <taxon>Pelagomonadaceae</taxon>
        <taxon>Pelagomonas</taxon>
    </lineage>
</organism>
<reference evidence="4" key="1">
    <citation type="submission" date="2021-11" db="EMBL/GenBank/DDBJ databases">
        <authorList>
            <consortium name="Genoscope - CEA"/>
            <person name="William W."/>
        </authorList>
    </citation>
    <scope>NUCLEOTIDE SEQUENCE</scope>
</reference>
<keyword evidence="1" id="KW-0677">Repeat</keyword>
<evidence type="ECO:0000313" key="5">
    <source>
        <dbReference type="Proteomes" id="UP000789595"/>
    </source>
</evidence>
<dbReference type="InterPro" id="IPR002110">
    <property type="entry name" value="Ankyrin_rpt"/>
</dbReference>
<dbReference type="InterPro" id="IPR036770">
    <property type="entry name" value="Ankyrin_rpt-contain_sf"/>
</dbReference>
<dbReference type="PROSITE" id="PS50088">
    <property type="entry name" value="ANK_REPEAT"/>
    <property type="match status" value="1"/>
</dbReference>
<evidence type="ECO:0000256" key="2">
    <source>
        <dbReference type="ARBA" id="ARBA00023043"/>
    </source>
</evidence>
<accession>A0A8J2STR0</accession>
<dbReference type="SUPFAM" id="SSF48403">
    <property type="entry name" value="Ankyrin repeat"/>
    <property type="match status" value="1"/>
</dbReference>
<dbReference type="PRINTS" id="PR01415">
    <property type="entry name" value="ANKYRIN"/>
</dbReference>
<dbReference type="OrthoDB" id="46760at2759"/>
<dbReference type="Pfam" id="PF12796">
    <property type="entry name" value="Ank_2"/>
    <property type="match status" value="1"/>
</dbReference>
<sequence length="244" mass="26035">MDPEPNWSPIFRAVMDLDVQALRRELASGVDVNLMEDKTTPLYMAVIFGSSYAEEKLQERLECISMLLEAGASISNIGRGATALHHAASNESPAFHPVIKLLMESGADVNAVDSLGDSVLAAAAESGTTGAVRMLISAGAVGLDRALDLAITNGKIRNCAQLLRAGAALPAVITAPAPPPYSQRRGFPQMCAYIGNIRAAGNYKAYEKAHRQRLVAIFLPKLPHLPADVLGRVVEILWDIGGHE</sequence>